<dbReference type="AlphaFoldDB" id="A0A0C9WHM1"/>
<proteinExistence type="predicted"/>
<evidence type="ECO:0000313" key="1">
    <source>
        <dbReference type="EMBL" id="KIJ91434.1"/>
    </source>
</evidence>
<sequence length="74" mass="8572">MMKKQNIKTYRAVVVDEEEVWSGDVMRVVYCSVTQEIDRLHKAKSDEAFDLKLTLVCKNCDAWEVALVATIYIM</sequence>
<dbReference type="OrthoDB" id="3121336at2759"/>
<name>A0A0C9WHM1_9AGAR</name>
<dbReference type="Proteomes" id="UP000054477">
    <property type="component" value="Unassembled WGS sequence"/>
</dbReference>
<keyword evidence="2" id="KW-1185">Reference proteome</keyword>
<reference evidence="2" key="2">
    <citation type="submission" date="2015-01" db="EMBL/GenBank/DDBJ databases">
        <title>Evolutionary Origins and Diversification of the Mycorrhizal Mutualists.</title>
        <authorList>
            <consortium name="DOE Joint Genome Institute"/>
            <consortium name="Mycorrhizal Genomics Consortium"/>
            <person name="Kohler A."/>
            <person name="Kuo A."/>
            <person name="Nagy L.G."/>
            <person name="Floudas D."/>
            <person name="Copeland A."/>
            <person name="Barry K.W."/>
            <person name="Cichocki N."/>
            <person name="Veneault-Fourrey C."/>
            <person name="LaButti K."/>
            <person name="Lindquist E.A."/>
            <person name="Lipzen A."/>
            <person name="Lundell T."/>
            <person name="Morin E."/>
            <person name="Murat C."/>
            <person name="Riley R."/>
            <person name="Ohm R."/>
            <person name="Sun H."/>
            <person name="Tunlid A."/>
            <person name="Henrissat B."/>
            <person name="Grigoriev I.V."/>
            <person name="Hibbett D.S."/>
            <person name="Martin F."/>
        </authorList>
    </citation>
    <scope>NUCLEOTIDE SEQUENCE [LARGE SCALE GENOMIC DNA]</scope>
    <source>
        <strain evidence="2">LaAM-08-1</strain>
    </source>
</reference>
<accession>A0A0C9WHM1</accession>
<reference evidence="1 2" key="1">
    <citation type="submission" date="2014-04" db="EMBL/GenBank/DDBJ databases">
        <authorList>
            <consortium name="DOE Joint Genome Institute"/>
            <person name="Kuo A."/>
            <person name="Kohler A."/>
            <person name="Nagy L.G."/>
            <person name="Floudas D."/>
            <person name="Copeland A."/>
            <person name="Barry K.W."/>
            <person name="Cichocki N."/>
            <person name="Veneault-Fourrey C."/>
            <person name="LaButti K."/>
            <person name="Lindquist E.A."/>
            <person name="Lipzen A."/>
            <person name="Lundell T."/>
            <person name="Morin E."/>
            <person name="Murat C."/>
            <person name="Sun H."/>
            <person name="Tunlid A."/>
            <person name="Henrissat B."/>
            <person name="Grigoriev I.V."/>
            <person name="Hibbett D.S."/>
            <person name="Martin F."/>
            <person name="Nordberg H.P."/>
            <person name="Cantor M.N."/>
            <person name="Hua S.X."/>
        </authorList>
    </citation>
    <scope>NUCLEOTIDE SEQUENCE [LARGE SCALE GENOMIC DNA]</scope>
    <source>
        <strain evidence="1 2">LaAM-08-1</strain>
    </source>
</reference>
<gene>
    <name evidence="1" type="ORF">K443DRAFT_14400</name>
</gene>
<dbReference type="EMBL" id="KN839008">
    <property type="protein sequence ID" value="KIJ91434.1"/>
    <property type="molecule type" value="Genomic_DNA"/>
</dbReference>
<protein>
    <submittedName>
        <fullName evidence="1">Uncharacterized protein</fullName>
    </submittedName>
</protein>
<evidence type="ECO:0000313" key="2">
    <source>
        <dbReference type="Proteomes" id="UP000054477"/>
    </source>
</evidence>
<organism evidence="1 2">
    <name type="scientific">Laccaria amethystina LaAM-08-1</name>
    <dbReference type="NCBI Taxonomy" id="1095629"/>
    <lineage>
        <taxon>Eukaryota</taxon>
        <taxon>Fungi</taxon>
        <taxon>Dikarya</taxon>
        <taxon>Basidiomycota</taxon>
        <taxon>Agaricomycotina</taxon>
        <taxon>Agaricomycetes</taxon>
        <taxon>Agaricomycetidae</taxon>
        <taxon>Agaricales</taxon>
        <taxon>Agaricineae</taxon>
        <taxon>Hydnangiaceae</taxon>
        <taxon>Laccaria</taxon>
    </lineage>
</organism>
<dbReference type="HOGENOM" id="CLU_2688212_0_0_1"/>